<dbReference type="GO" id="GO:0006313">
    <property type="term" value="P:DNA transposition"/>
    <property type="evidence" value="ECO:0007669"/>
    <property type="project" value="InterPro"/>
</dbReference>
<evidence type="ECO:0000313" key="2">
    <source>
        <dbReference type="Proteomes" id="UP000064243"/>
    </source>
</evidence>
<dbReference type="PATRIC" id="fig|36861.3.peg.3"/>
<dbReference type="Pfam" id="PF01527">
    <property type="entry name" value="HTH_Tnp_1"/>
    <property type="match status" value="1"/>
</dbReference>
<dbReference type="PANTHER" id="PTHR33215">
    <property type="entry name" value="PROTEIN DISTAL ANTENNA"/>
    <property type="match status" value="1"/>
</dbReference>
<reference evidence="1 2" key="1">
    <citation type="journal article" date="2015" name="Appl. Environ. Microbiol.">
        <title>Aerobic and Anaerobic Thiosulfate Oxidation by a Cold-Adapted, Subglacial Chemoautotroph.</title>
        <authorList>
            <person name="Harrold Z.R."/>
            <person name="Skidmore M.L."/>
            <person name="Hamilton T.L."/>
            <person name="Desch L."/>
            <person name="Amada K."/>
            <person name="van Gelder W."/>
            <person name="Glover K."/>
            <person name="Roden E.E."/>
            <person name="Boyd E.S."/>
        </authorList>
    </citation>
    <scope>NUCLEOTIDE SEQUENCE [LARGE SCALE GENOMIC DNA]</scope>
    <source>
        <strain evidence="1 2">RG</strain>
    </source>
</reference>
<evidence type="ECO:0000313" key="1">
    <source>
        <dbReference type="EMBL" id="KVW99765.1"/>
    </source>
</evidence>
<dbReference type="Proteomes" id="UP000064243">
    <property type="component" value="Unassembled WGS sequence"/>
</dbReference>
<accession>A0A106BW67</accession>
<dbReference type="InterPro" id="IPR051839">
    <property type="entry name" value="RD_transcriptional_regulator"/>
</dbReference>
<dbReference type="PANTHER" id="PTHR33215:SF12">
    <property type="entry name" value="TRANSPOSASE INSN FOR INSERTION SEQUENCE ELEMENT IS911A-RELATED"/>
    <property type="match status" value="1"/>
</dbReference>
<sequence>MATEVNNQKSRRAFDISFKLQVAQMVKIQGLSISQVCKDMKLGESAVRRWVSQFEAEQQGQSGAGKPLTVEHQRIRQLELENRQLRGDVEILKKASAFFARELR</sequence>
<proteinExistence type="predicted"/>
<organism evidence="1 2">
    <name type="scientific">Thiobacillus denitrificans</name>
    <dbReference type="NCBI Taxonomy" id="36861"/>
    <lineage>
        <taxon>Bacteria</taxon>
        <taxon>Pseudomonadati</taxon>
        <taxon>Pseudomonadota</taxon>
        <taxon>Betaproteobacteria</taxon>
        <taxon>Nitrosomonadales</taxon>
        <taxon>Thiobacillaceae</taxon>
        <taxon>Thiobacillus</taxon>
    </lineage>
</organism>
<dbReference type="SUPFAM" id="SSF46689">
    <property type="entry name" value="Homeodomain-like"/>
    <property type="match status" value="1"/>
</dbReference>
<name>A0A106BW67_THIDE</name>
<dbReference type="InterPro" id="IPR002514">
    <property type="entry name" value="Transposase_8"/>
</dbReference>
<protein>
    <submittedName>
        <fullName evidence="1">Transposase</fullName>
    </submittedName>
</protein>
<comment type="caution">
    <text evidence="1">The sequence shown here is derived from an EMBL/GenBank/DDBJ whole genome shotgun (WGS) entry which is preliminary data.</text>
</comment>
<dbReference type="GO" id="GO:0004803">
    <property type="term" value="F:transposase activity"/>
    <property type="evidence" value="ECO:0007669"/>
    <property type="project" value="InterPro"/>
</dbReference>
<dbReference type="GO" id="GO:0003677">
    <property type="term" value="F:DNA binding"/>
    <property type="evidence" value="ECO:0007669"/>
    <property type="project" value="InterPro"/>
</dbReference>
<dbReference type="InterPro" id="IPR009057">
    <property type="entry name" value="Homeodomain-like_sf"/>
</dbReference>
<gene>
    <name evidence="1" type="ORF">ABW22_00015</name>
</gene>
<keyword evidence="2" id="KW-1185">Reference proteome</keyword>
<dbReference type="EMBL" id="LDUG01000001">
    <property type="protein sequence ID" value="KVW99765.1"/>
    <property type="molecule type" value="Genomic_DNA"/>
</dbReference>
<dbReference type="AlphaFoldDB" id="A0A106BW67"/>
<dbReference type="Gene3D" id="1.10.10.60">
    <property type="entry name" value="Homeodomain-like"/>
    <property type="match status" value="1"/>
</dbReference>